<evidence type="ECO:0000256" key="1">
    <source>
        <dbReference type="SAM" id="MobiDB-lite"/>
    </source>
</evidence>
<organism evidence="2 3">
    <name type="scientific">Bradyrhizobium elkanii</name>
    <dbReference type="NCBI Taxonomy" id="29448"/>
    <lineage>
        <taxon>Bacteria</taxon>
        <taxon>Pseudomonadati</taxon>
        <taxon>Pseudomonadota</taxon>
        <taxon>Alphaproteobacteria</taxon>
        <taxon>Hyphomicrobiales</taxon>
        <taxon>Nitrobacteraceae</taxon>
        <taxon>Bradyrhizobium</taxon>
    </lineage>
</organism>
<feature type="region of interest" description="Disordered" evidence="1">
    <location>
        <begin position="1"/>
        <end position="28"/>
    </location>
</feature>
<feature type="region of interest" description="Disordered" evidence="1">
    <location>
        <begin position="72"/>
        <end position="93"/>
    </location>
</feature>
<dbReference type="GO" id="GO:0006355">
    <property type="term" value="P:regulation of DNA-templated transcription"/>
    <property type="evidence" value="ECO:0007669"/>
    <property type="project" value="InterPro"/>
</dbReference>
<evidence type="ECO:0008006" key="4">
    <source>
        <dbReference type="Google" id="ProtNLM"/>
    </source>
</evidence>
<dbReference type="EMBL" id="JAFICZ010000001">
    <property type="protein sequence ID" value="MBP1294125.1"/>
    <property type="molecule type" value="Genomic_DNA"/>
</dbReference>
<dbReference type="Proteomes" id="UP000673383">
    <property type="component" value="Unassembled WGS sequence"/>
</dbReference>
<accession>A0A8I2C0U0</accession>
<dbReference type="SUPFAM" id="SSF47598">
    <property type="entry name" value="Ribbon-helix-helix"/>
    <property type="match status" value="1"/>
</dbReference>
<feature type="region of interest" description="Disordered" evidence="1">
    <location>
        <begin position="123"/>
        <end position="159"/>
    </location>
</feature>
<evidence type="ECO:0000313" key="2">
    <source>
        <dbReference type="EMBL" id="MBP1294125.1"/>
    </source>
</evidence>
<comment type="caution">
    <text evidence="2">The sequence shown here is derived from an EMBL/GenBank/DDBJ whole genome shotgun (WGS) entry which is preliminary data.</text>
</comment>
<evidence type="ECO:0000313" key="3">
    <source>
        <dbReference type="Proteomes" id="UP000673383"/>
    </source>
</evidence>
<feature type="compositionally biased region" description="Basic and acidic residues" evidence="1">
    <location>
        <begin position="19"/>
        <end position="28"/>
    </location>
</feature>
<protein>
    <recommendedName>
        <fullName evidence="4">Ribbon-helix-helix protein CopG domain-containing protein</fullName>
    </recommendedName>
</protein>
<reference evidence="2" key="1">
    <citation type="submission" date="2021-02" db="EMBL/GenBank/DDBJ databases">
        <title>Genomic Encyclopedia of Type Strains, Phase IV (KMG-V): Genome sequencing to study the core and pangenomes of soil and plant-associated prokaryotes.</title>
        <authorList>
            <person name="Whitman W."/>
        </authorList>
    </citation>
    <scope>NUCLEOTIDE SEQUENCE</scope>
    <source>
        <strain evidence="2">USDA 406</strain>
    </source>
</reference>
<proteinExistence type="predicted"/>
<name>A0A8I2C0U0_BRAEL</name>
<feature type="compositionally biased region" description="Basic and acidic residues" evidence="1">
    <location>
        <begin position="134"/>
        <end position="159"/>
    </location>
</feature>
<gene>
    <name evidence="2" type="ORF">JOH49_003878</name>
</gene>
<dbReference type="InterPro" id="IPR010985">
    <property type="entry name" value="Ribbon_hlx_hlx"/>
</dbReference>
<dbReference type="AlphaFoldDB" id="A0A8I2C0U0"/>
<dbReference type="RefSeq" id="WP_209944084.1">
    <property type="nucleotide sequence ID" value="NZ_JAFICZ010000001.1"/>
</dbReference>
<sequence length="159" mass="18536">MVTGFPKNRKLRRKPGPSARDDAENRSERITLRAHDDLLKLLSLRADESGVSRSHYIERLLIRWLTADPRNPQLDAMGRIKPGPTPYDMRSRDPLKTADRWQRFSTAHELLFGMAPPRDWFEEPESYWPAPHGGHIEPEGEHSDPNERDVDQSHRLKRK</sequence>